<dbReference type="RefSeq" id="WP_069537068.1">
    <property type="nucleotide sequence ID" value="NZ_CP114194.1"/>
</dbReference>
<accession>A0AA47L843</accession>
<dbReference type="PROSITE" id="PS50109">
    <property type="entry name" value="HIS_KIN"/>
    <property type="match status" value="1"/>
</dbReference>
<dbReference type="InterPro" id="IPR004358">
    <property type="entry name" value="Sig_transdc_His_kin-like_C"/>
</dbReference>
<name>A0AA47L843_VIBPH</name>
<dbReference type="InterPro" id="IPR036890">
    <property type="entry name" value="HATPase_C_sf"/>
</dbReference>
<evidence type="ECO:0000256" key="7">
    <source>
        <dbReference type="ARBA" id="ARBA00022801"/>
    </source>
</evidence>
<dbReference type="SUPFAM" id="SSF55874">
    <property type="entry name" value="ATPase domain of HSP90 chaperone/DNA topoisomerase II/histidine kinase"/>
    <property type="match status" value="1"/>
</dbReference>
<proteinExistence type="predicted"/>
<dbReference type="AlphaFoldDB" id="A0AA47L843"/>
<dbReference type="InterPro" id="IPR011006">
    <property type="entry name" value="CheY-like_superfamily"/>
</dbReference>
<evidence type="ECO:0000256" key="3">
    <source>
        <dbReference type="ARBA" id="ARBA00022553"/>
    </source>
</evidence>
<dbReference type="SMART" id="SM00387">
    <property type="entry name" value="HATPase_c"/>
    <property type="match status" value="1"/>
</dbReference>
<evidence type="ECO:0000313" key="15">
    <source>
        <dbReference type="EMBL" id="WAT91725.1"/>
    </source>
</evidence>
<evidence type="ECO:0000256" key="2">
    <source>
        <dbReference type="ARBA" id="ARBA00012438"/>
    </source>
</evidence>
<dbReference type="SMART" id="SM00448">
    <property type="entry name" value="REC"/>
    <property type="match status" value="1"/>
</dbReference>
<feature type="domain" description="Response regulatory" evidence="14">
    <location>
        <begin position="457"/>
        <end position="576"/>
    </location>
</feature>
<comment type="subunit">
    <text evidence="10">At low DSF concentrations, interacts with RpfF.</text>
</comment>
<dbReference type="FunFam" id="1.10.287.130:FF:000002">
    <property type="entry name" value="Two-component osmosensing histidine kinase"/>
    <property type="match status" value="1"/>
</dbReference>
<evidence type="ECO:0000256" key="12">
    <source>
        <dbReference type="PROSITE-ProRule" id="PRU00169"/>
    </source>
</evidence>
<dbReference type="Pfam" id="PF00072">
    <property type="entry name" value="Response_reg"/>
    <property type="match status" value="1"/>
</dbReference>
<dbReference type="GO" id="GO:0000155">
    <property type="term" value="F:phosphorelay sensor kinase activity"/>
    <property type="evidence" value="ECO:0007669"/>
    <property type="project" value="InterPro"/>
</dbReference>
<dbReference type="InterPro" id="IPR003594">
    <property type="entry name" value="HATPase_dom"/>
</dbReference>
<dbReference type="Gene3D" id="3.40.50.2300">
    <property type="match status" value="1"/>
</dbReference>
<evidence type="ECO:0000256" key="11">
    <source>
        <dbReference type="ARBA" id="ARBA00068150"/>
    </source>
</evidence>
<dbReference type="SUPFAM" id="SSF52172">
    <property type="entry name" value="CheY-like"/>
    <property type="match status" value="1"/>
</dbReference>
<comment type="catalytic activity">
    <reaction evidence="1">
        <text>ATP + protein L-histidine = ADP + protein N-phospho-L-histidine.</text>
        <dbReference type="EC" id="2.7.13.3"/>
    </reaction>
</comment>
<evidence type="ECO:0000256" key="9">
    <source>
        <dbReference type="ARBA" id="ARBA00023012"/>
    </source>
</evidence>
<evidence type="ECO:0000256" key="5">
    <source>
        <dbReference type="ARBA" id="ARBA00022741"/>
    </source>
</evidence>
<dbReference type="CDD" id="cd00082">
    <property type="entry name" value="HisKA"/>
    <property type="match status" value="1"/>
</dbReference>
<dbReference type="PANTHER" id="PTHR45339">
    <property type="entry name" value="HYBRID SIGNAL TRANSDUCTION HISTIDINE KINASE J"/>
    <property type="match status" value="1"/>
</dbReference>
<dbReference type="InterPro" id="IPR036097">
    <property type="entry name" value="HisK_dim/P_sf"/>
</dbReference>
<dbReference type="SUPFAM" id="SSF47384">
    <property type="entry name" value="Homodimeric domain of signal transducing histidine kinase"/>
    <property type="match status" value="1"/>
</dbReference>
<keyword evidence="3 12" id="KW-0597">Phosphoprotein</keyword>
<evidence type="ECO:0000256" key="1">
    <source>
        <dbReference type="ARBA" id="ARBA00000085"/>
    </source>
</evidence>
<dbReference type="EC" id="2.7.13.3" evidence="2"/>
<dbReference type="SMART" id="SM00388">
    <property type="entry name" value="HisKA"/>
    <property type="match status" value="1"/>
</dbReference>
<dbReference type="Pfam" id="PF00512">
    <property type="entry name" value="HisKA"/>
    <property type="match status" value="1"/>
</dbReference>
<sequence length="579" mass="65332">MKDKYLDTYQQEALQEALVELKQTKQREKLLADENKAILSAISAMSEAKNRNEIFSGLNSVLKKYISFEDFIVITRDDSRYPFKTLISTNSVFDKVEWLHGNTMDRALNGECILLFEPAKLLEFENLNSFVKTHVNSVILTGIRSEVTQSIILLIGAQKGHFSIENKETLRRFRPLIERAVIDIETKEKLQRIVEVRTTQLARAREEAELANQSKSEFLAMMSHEIRTPLNSVLGMLDILRQSTLSDEQFDALNQMECSAELLLAIISDILDLSKIESGSFQLNEQWIHLNDTVTFVISQQKQVAITKNLSFNFDCQISSDKQYWIDSTRLSQILFNLIGNAIKFTDSGSVSVSVAEENDEVVVSISDTGIGISRAKQAHLFTAFHQGDRSITRRFGGTGLGLAITKHLVEMMRGEISVKSSENEGSDFTIRIPVLTRYNQSRPVKIEHNRPNKALNLLIVEDTQSNQLVIKLILNKLGHNVHITSHGAEALTFLEENDNRDNRIDMILMDVSMPVMDGITATRLIRKKGITIPIVALTAHALESDKDKCLDAGMDSFVSKPVRRQDIYEAIQSLIETA</sequence>
<dbReference type="PRINTS" id="PR00344">
    <property type="entry name" value="BCTRLSENSOR"/>
</dbReference>
<dbReference type="PANTHER" id="PTHR45339:SF1">
    <property type="entry name" value="HYBRID SIGNAL TRANSDUCTION HISTIDINE KINASE J"/>
    <property type="match status" value="1"/>
</dbReference>
<dbReference type="CDD" id="cd17546">
    <property type="entry name" value="REC_hyHK_CKI1_RcsC-like"/>
    <property type="match status" value="1"/>
</dbReference>
<dbReference type="CDD" id="cd16922">
    <property type="entry name" value="HATPase_EvgS-ArcB-TorS-like"/>
    <property type="match status" value="1"/>
</dbReference>
<keyword evidence="9" id="KW-0902">Two-component regulatory system</keyword>
<gene>
    <name evidence="15" type="ORF">O1Q84_07870</name>
</gene>
<evidence type="ECO:0000256" key="4">
    <source>
        <dbReference type="ARBA" id="ARBA00022679"/>
    </source>
</evidence>
<evidence type="ECO:0000259" key="14">
    <source>
        <dbReference type="PROSITE" id="PS50110"/>
    </source>
</evidence>
<evidence type="ECO:0000259" key="13">
    <source>
        <dbReference type="PROSITE" id="PS50109"/>
    </source>
</evidence>
<evidence type="ECO:0000313" key="16">
    <source>
        <dbReference type="Proteomes" id="UP001156560"/>
    </source>
</evidence>
<evidence type="ECO:0000256" key="6">
    <source>
        <dbReference type="ARBA" id="ARBA00022777"/>
    </source>
</evidence>
<dbReference type="InterPro" id="IPR001789">
    <property type="entry name" value="Sig_transdc_resp-reg_receiver"/>
</dbReference>
<dbReference type="InterPro" id="IPR003661">
    <property type="entry name" value="HisK_dim/P_dom"/>
</dbReference>
<organism evidence="15 16">
    <name type="scientific">Vibrio parahaemolyticus</name>
    <dbReference type="NCBI Taxonomy" id="670"/>
    <lineage>
        <taxon>Bacteria</taxon>
        <taxon>Pseudomonadati</taxon>
        <taxon>Pseudomonadota</taxon>
        <taxon>Gammaproteobacteria</taxon>
        <taxon>Vibrionales</taxon>
        <taxon>Vibrionaceae</taxon>
        <taxon>Vibrio</taxon>
    </lineage>
</organism>
<dbReference type="GO" id="GO:0016787">
    <property type="term" value="F:hydrolase activity"/>
    <property type="evidence" value="ECO:0007669"/>
    <property type="project" value="UniProtKB-KW"/>
</dbReference>
<dbReference type="Gene3D" id="3.30.565.10">
    <property type="entry name" value="Histidine kinase-like ATPase, C-terminal domain"/>
    <property type="match status" value="1"/>
</dbReference>
<evidence type="ECO:0000256" key="8">
    <source>
        <dbReference type="ARBA" id="ARBA00022840"/>
    </source>
</evidence>
<protein>
    <recommendedName>
        <fullName evidence="11">Sensory/regulatory protein RpfC</fullName>
        <ecNumber evidence="2">2.7.13.3</ecNumber>
    </recommendedName>
</protein>
<feature type="domain" description="Histidine kinase" evidence="13">
    <location>
        <begin position="221"/>
        <end position="437"/>
    </location>
</feature>
<dbReference type="Pfam" id="PF02518">
    <property type="entry name" value="HATPase_c"/>
    <property type="match status" value="1"/>
</dbReference>
<reference evidence="15" key="1">
    <citation type="submission" date="2022-12" db="EMBL/GenBank/DDBJ databases">
        <title>Vibrio parahaemolyticus become highly virulent by producing novel Tc toxins.</title>
        <authorList>
            <person name="Yang F."/>
            <person name="You Y."/>
            <person name="Lai Q."/>
            <person name="Xu L."/>
            <person name="Li F."/>
        </authorList>
    </citation>
    <scope>NUCLEOTIDE SEQUENCE</scope>
    <source>
        <strain evidence="15">Vp-HL-202005</strain>
    </source>
</reference>
<keyword evidence="6" id="KW-0418">Kinase</keyword>
<dbReference type="InterPro" id="IPR005467">
    <property type="entry name" value="His_kinase_dom"/>
</dbReference>
<dbReference type="EMBL" id="CP114194">
    <property type="protein sequence ID" value="WAT91725.1"/>
    <property type="molecule type" value="Genomic_DNA"/>
</dbReference>
<dbReference type="FunFam" id="3.30.565.10:FF:000010">
    <property type="entry name" value="Sensor histidine kinase RcsC"/>
    <property type="match status" value="1"/>
</dbReference>
<dbReference type="GO" id="GO:0005524">
    <property type="term" value="F:ATP binding"/>
    <property type="evidence" value="ECO:0007669"/>
    <property type="project" value="UniProtKB-KW"/>
</dbReference>
<dbReference type="Proteomes" id="UP001156560">
    <property type="component" value="Chromosome 1"/>
</dbReference>
<dbReference type="PROSITE" id="PS50110">
    <property type="entry name" value="RESPONSE_REGULATORY"/>
    <property type="match status" value="1"/>
</dbReference>
<evidence type="ECO:0000256" key="10">
    <source>
        <dbReference type="ARBA" id="ARBA00064003"/>
    </source>
</evidence>
<keyword evidence="8 15" id="KW-0067">ATP-binding</keyword>
<keyword evidence="4" id="KW-0808">Transferase</keyword>
<keyword evidence="5" id="KW-0547">Nucleotide-binding</keyword>
<feature type="modified residue" description="4-aspartylphosphate" evidence="12">
    <location>
        <position position="511"/>
    </location>
</feature>
<keyword evidence="7" id="KW-0378">Hydrolase</keyword>
<dbReference type="Gene3D" id="1.10.287.130">
    <property type="match status" value="1"/>
</dbReference>